<dbReference type="AlphaFoldDB" id="A0A2S3XAA1"/>
<dbReference type="EMBL" id="MINH01000016">
    <property type="protein sequence ID" value="POG12449.1"/>
    <property type="molecule type" value="Genomic_DNA"/>
</dbReference>
<evidence type="ECO:0000313" key="3">
    <source>
        <dbReference type="Proteomes" id="UP000237230"/>
    </source>
</evidence>
<evidence type="ECO:0000313" key="2">
    <source>
        <dbReference type="EMBL" id="POG12449.1"/>
    </source>
</evidence>
<organism evidence="2 3">
    <name type="scientific">Pseudomonas putida</name>
    <name type="common">Arthrobacter siderocapsulatus</name>
    <dbReference type="NCBI Taxonomy" id="303"/>
    <lineage>
        <taxon>Bacteria</taxon>
        <taxon>Pseudomonadati</taxon>
        <taxon>Pseudomonadota</taxon>
        <taxon>Gammaproteobacteria</taxon>
        <taxon>Pseudomonadales</taxon>
        <taxon>Pseudomonadaceae</taxon>
        <taxon>Pseudomonas</taxon>
    </lineage>
</organism>
<dbReference type="PANTHER" id="PTHR36302:SF1">
    <property type="entry name" value="COPPER CHAPERONE PCU(A)C"/>
    <property type="match status" value="1"/>
</dbReference>
<dbReference type="InterPro" id="IPR007410">
    <property type="entry name" value="LpqE-like"/>
</dbReference>
<dbReference type="PANTHER" id="PTHR36302">
    <property type="entry name" value="BLR7088 PROTEIN"/>
    <property type="match status" value="1"/>
</dbReference>
<dbReference type="SUPFAM" id="SSF110087">
    <property type="entry name" value="DR1885-like metal-binding protein"/>
    <property type="match status" value="1"/>
</dbReference>
<dbReference type="InterPro" id="IPR036182">
    <property type="entry name" value="PCuAC_sf"/>
</dbReference>
<keyword evidence="1" id="KW-0732">Signal</keyword>
<sequence length="161" mass="17518">MLKQALVLAALLLPGAYAHAHEYTVGDLHIAHPWSLQLPPNAPNVAAYFVVHNNGKADDRLLSVDSPISDDAQLHEHAMSASGAMKMQQVQSVTVPAGKDLVFAPSAYHVMLMQPKDRSLLTDGKRFPLTLHFEKAGDITVDVAVQKQAPEDQPQAHEHAH</sequence>
<dbReference type="Pfam" id="PF04314">
    <property type="entry name" value="PCuAC"/>
    <property type="match status" value="1"/>
</dbReference>
<dbReference type="Gene3D" id="2.60.40.1890">
    <property type="entry name" value="PCu(A)C copper chaperone"/>
    <property type="match status" value="1"/>
</dbReference>
<proteinExistence type="predicted"/>
<reference evidence="2 3" key="1">
    <citation type="submission" date="2016-08" db="EMBL/GenBank/DDBJ databases">
        <authorList>
            <person name="Seilhamer J.J."/>
        </authorList>
    </citation>
    <scope>NUCLEOTIDE SEQUENCE [LARGE SCALE GENOMIC DNA]</scope>
    <source>
        <strain evidence="2 3">KH-21-114</strain>
    </source>
</reference>
<feature type="signal peptide" evidence="1">
    <location>
        <begin position="1"/>
        <end position="20"/>
    </location>
</feature>
<name>A0A2S3XAA1_PSEPU</name>
<reference evidence="2 3" key="2">
    <citation type="submission" date="2018-03" db="EMBL/GenBank/DDBJ databases">
        <title>Draft genome of Pseudomonas putida strain KH-21-114.</title>
        <authorList>
            <person name="Yoshizawa S."/>
            <person name="Khan N.H."/>
            <person name="Nishimura M."/>
            <person name="Chiura H.X."/>
            <person name="Ogura Y."/>
            <person name="Hayashi T."/>
            <person name="Kogure K."/>
        </authorList>
    </citation>
    <scope>NUCLEOTIDE SEQUENCE [LARGE SCALE GENOMIC DNA]</scope>
    <source>
        <strain evidence="2 3">KH-21-114</strain>
    </source>
</reference>
<gene>
    <name evidence="2" type="ORF">BGP84_03960</name>
</gene>
<protein>
    <submittedName>
        <fullName evidence="2">Copper resistance protein CopZ</fullName>
    </submittedName>
</protein>
<evidence type="ECO:0000256" key="1">
    <source>
        <dbReference type="SAM" id="SignalP"/>
    </source>
</evidence>
<accession>A0A2S3XAA1</accession>
<feature type="chain" id="PRO_5015453244" evidence="1">
    <location>
        <begin position="21"/>
        <end position="161"/>
    </location>
</feature>
<dbReference type="RefSeq" id="WP_103445848.1">
    <property type="nucleotide sequence ID" value="NZ_MINH01000016.1"/>
</dbReference>
<dbReference type="Proteomes" id="UP000237230">
    <property type="component" value="Unassembled WGS sequence"/>
</dbReference>
<dbReference type="InterPro" id="IPR058248">
    <property type="entry name" value="Lxx211020-like"/>
</dbReference>
<dbReference type="OrthoDB" id="9796962at2"/>
<comment type="caution">
    <text evidence="2">The sequence shown here is derived from an EMBL/GenBank/DDBJ whole genome shotgun (WGS) entry which is preliminary data.</text>
</comment>